<dbReference type="Proteomes" id="UP000001812">
    <property type="component" value="Chromosome I"/>
</dbReference>
<sequence length="62" mass="6597">MTMTSITATAKTRNHAPTEPGAARDARHRIHPVRRIRRAAAPERARLAAVGGAASSLLAPCR</sequence>
<dbReference type="RefSeq" id="WP_004526789.1">
    <property type="nucleotide sequence ID" value="NZ_CM000832.1"/>
</dbReference>
<reference evidence="2" key="1">
    <citation type="submission" date="2009-05" db="EMBL/GenBank/DDBJ databases">
        <authorList>
            <person name="Harkins D.M."/>
            <person name="DeShazer D."/>
            <person name="Woods D.E."/>
            <person name="Brinkac L.M."/>
            <person name="Brown K.A."/>
            <person name="Hung G.C."/>
            <person name="Tuanyok A."/>
            <person name="Zhang B."/>
            <person name="Nierman W.C."/>
        </authorList>
    </citation>
    <scope>NUCLEOTIDE SEQUENCE [LARGE SCALE GENOMIC DNA]</scope>
    <source>
        <strain evidence="2">1710a</strain>
    </source>
</reference>
<accession>A0A0E1WJ38</accession>
<evidence type="ECO:0000256" key="1">
    <source>
        <dbReference type="SAM" id="MobiDB-lite"/>
    </source>
</evidence>
<dbReference type="HOGENOM" id="CLU_2951380_0_0_4"/>
<organism evidence="2">
    <name type="scientific">Burkholderia pseudomallei 1710a</name>
    <dbReference type="NCBI Taxonomy" id="320371"/>
    <lineage>
        <taxon>Bacteria</taxon>
        <taxon>Pseudomonadati</taxon>
        <taxon>Pseudomonadota</taxon>
        <taxon>Betaproteobacteria</taxon>
        <taxon>Burkholderiales</taxon>
        <taxon>Burkholderiaceae</taxon>
        <taxon>Burkholderia</taxon>
        <taxon>pseudomallei group</taxon>
    </lineage>
</organism>
<dbReference type="GeneID" id="93059967"/>
<protein>
    <submittedName>
        <fullName evidence="2">Uncharacterized protein</fullName>
    </submittedName>
</protein>
<feature type="compositionally biased region" description="Polar residues" evidence="1">
    <location>
        <begin position="1"/>
        <end position="11"/>
    </location>
</feature>
<dbReference type="AlphaFoldDB" id="A0A0E1WJ38"/>
<dbReference type="EMBL" id="CM000832">
    <property type="protein sequence ID" value="EET09652.1"/>
    <property type="molecule type" value="Genomic_DNA"/>
</dbReference>
<evidence type="ECO:0000313" key="2">
    <source>
        <dbReference type="EMBL" id="EET09652.1"/>
    </source>
</evidence>
<gene>
    <name evidence="2" type="ORF">BURPS1710A_2087</name>
</gene>
<proteinExistence type="predicted"/>
<feature type="region of interest" description="Disordered" evidence="1">
    <location>
        <begin position="1"/>
        <end position="29"/>
    </location>
</feature>
<name>A0A0E1WJ38_BURPE</name>